<evidence type="ECO:0000313" key="3">
    <source>
        <dbReference type="Proteomes" id="UP001230951"/>
    </source>
</evidence>
<dbReference type="InterPro" id="IPR025242">
    <property type="entry name" value="DUF4193"/>
</dbReference>
<dbReference type="EMBL" id="JAUSTF010000007">
    <property type="protein sequence ID" value="MDQ0181780.1"/>
    <property type="molecule type" value="Genomic_DNA"/>
</dbReference>
<name>A0AAW8DI41_9MICC</name>
<proteinExistence type="predicted"/>
<dbReference type="Proteomes" id="UP001230951">
    <property type="component" value="Unassembled WGS sequence"/>
</dbReference>
<accession>A0AAW8DI41</accession>
<dbReference type="RefSeq" id="WP_059389433.1">
    <property type="nucleotide sequence ID" value="NZ_JAHHZS010000032.1"/>
</dbReference>
<comment type="caution">
    <text evidence="1">The sequence shown here is derived from an EMBL/GenBank/DDBJ whole genome shotgun (WGS) entry which is preliminary data.</text>
</comment>
<dbReference type="Pfam" id="PF13834">
    <property type="entry name" value="DUF4193"/>
    <property type="match status" value="1"/>
</dbReference>
<protein>
    <recommendedName>
        <fullName evidence="5">DUF4193 domain-containing protein</fullName>
    </recommendedName>
</protein>
<evidence type="ECO:0000313" key="2">
    <source>
        <dbReference type="EMBL" id="MDQ0181780.1"/>
    </source>
</evidence>
<gene>
    <name evidence="1" type="ORF">J2S90_002683</name>
    <name evidence="2" type="ORF">J2S93_003219</name>
</gene>
<dbReference type="AlphaFoldDB" id="A0AAW8DI41"/>
<evidence type="ECO:0000313" key="4">
    <source>
        <dbReference type="Proteomes" id="UP001242995"/>
    </source>
</evidence>
<keyword evidence="3" id="KW-1185">Reference proteome</keyword>
<sequence>MATDYDELRSDVAESQSTSLQALQSANAPDARSVVRELDEADAFEGNEVPGGEFVAEELIIAVVPQKEDEFTCYSCFLVRHRSQIAREKNGHAYCVECEG</sequence>
<evidence type="ECO:0000313" key="1">
    <source>
        <dbReference type="EMBL" id="MDP9905712.1"/>
    </source>
</evidence>
<evidence type="ECO:0008006" key="5">
    <source>
        <dbReference type="Google" id="ProtNLM"/>
    </source>
</evidence>
<dbReference type="EMBL" id="JAUSRG010000007">
    <property type="protein sequence ID" value="MDP9905712.1"/>
    <property type="molecule type" value="Genomic_DNA"/>
</dbReference>
<reference evidence="1 3" key="1">
    <citation type="submission" date="2023-07" db="EMBL/GenBank/DDBJ databases">
        <title>Sorghum-associated microbial communities from plants grown in Nebraska, USA.</title>
        <authorList>
            <person name="Schachtman D."/>
        </authorList>
    </citation>
    <scope>NUCLEOTIDE SEQUENCE</scope>
    <source>
        <strain evidence="1">DS1006</strain>
        <strain evidence="2 3">DS1016</strain>
    </source>
</reference>
<dbReference type="Proteomes" id="UP001242995">
    <property type="component" value="Unassembled WGS sequence"/>
</dbReference>
<organism evidence="1 4">
    <name type="scientific">Arthrobacter bambusae</name>
    <dbReference type="NCBI Taxonomy" id="1338426"/>
    <lineage>
        <taxon>Bacteria</taxon>
        <taxon>Bacillati</taxon>
        <taxon>Actinomycetota</taxon>
        <taxon>Actinomycetes</taxon>
        <taxon>Micrococcales</taxon>
        <taxon>Micrococcaceae</taxon>
        <taxon>Arthrobacter</taxon>
    </lineage>
</organism>